<dbReference type="InterPro" id="IPR000524">
    <property type="entry name" value="Tscrpt_reg_HTH_GntR"/>
</dbReference>
<dbReference type="GO" id="GO:0003700">
    <property type="term" value="F:DNA-binding transcription factor activity"/>
    <property type="evidence" value="ECO:0007669"/>
    <property type="project" value="InterPro"/>
</dbReference>
<evidence type="ECO:0000313" key="8">
    <source>
        <dbReference type="Proteomes" id="UP000824024"/>
    </source>
</evidence>
<dbReference type="PROSITE" id="PS50949">
    <property type="entry name" value="HTH_GNTR"/>
    <property type="match status" value="1"/>
</dbReference>
<proteinExistence type="inferred from homology"/>
<keyword evidence="4" id="KW-0238">DNA-binding</keyword>
<keyword evidence="5" id="KW-0804">Transcription</keyword>
<evidence type="ECO:0000256" key="5">
    <source>
        <dbReference type="ARBA" id="ARBA00023163"/>
    </source>
</evidence>
<evidence type="ECO:0000313" key="7">
    <source>
        <dbReference type="EMBL" id="HIZ08517.1"/>
    </source>
</evidence>
<dbReference type="EMBL" id="DXCH01000302">
    <property type="protein sequence ID" value="HIZ08517.1"/>
    <property type="molecule type" value="Genomic_DNA"/>
</dbReference>
<comment type="caution">
    <text evidence="7">The sequence shown here is derived from an EMBL/GenBank/DDBJ whole genome shotgun (WGS) entry which is preliminary data.</text>
</comment>
<dbReference type="Pfam" id="PF00392">
    <property type="entry name" value="GntR"/>
    <property type="match status" value="1"/>
</dbReference>
<gene>
    <name evidence="7" type="ORF">IAA08_11365</name>
</gene>
<keyword evidence="7" id="KW-0032">Aminotransferase</keyword>
<dbReference type="SUPFAM" id="SSF53383">
    <property type="entry name" value="PLP-dependent transferases"/>
    <property type="match status" value="1"/>
</dbReference>
<dbReference type="AlphaFoldDB" id="A0A9D2IGT7"/>
<evidence type="ECO:0000256" key="3">
    <source>
        <dbReference type="ARBA" id="ARBA00023015"/>
    </source>
</evidence>
<dbReference type="PANTHER" id="PTHR46577">
    <property type="entry name" value="HTH-TYPE TRANSCRIPTIONAL REGULATORY PROTEIN GABR"/>
    <property type="match status" value="1"/>
</dbReference>
<protein>
    <submittedName>
        <fullName evidence="7">PLP-dependent aminotransferase family protein</fullName>
    </submittedName>
</protein>
<dbReference type="GO" id="GO:0003677">
    <property type="term" value="F:DNA binding"/>
    <property type="evidence" value="ECO:0007669"/>
    <property type="project" value="UniProtKB-KW"/>
</dbReference>
<evidence type="ECO:0000259" key="6">
    <source>
        <dbReference type="PROSITE" id="PS50949"/>
    </source>
</evidence>
<dbReference type="InterPro" id="IPR015421">
    <property type="entry name" value="PyrdxlP-dep_Trfase_major"/>
</dbReference>
<dbReference type="SUPFAM" id="SSF46785">
    <property type="entry name" value="Winged helix' DNA-binding domain"/>
    <property type="match status" value="1"/>
</dbReference>
<evidence type="ECO:0000256" key="2">
    <source>
        <dbReference type="ARBA" id="ARBA00022898"/>
    </source>
</evidence>
<dbReference type="InterPro" id="IPR036388">
    <property type="entry name" value="WH-like_DNA-bd_sf"/>
</dbReference>
<dbReference type="SMART" id="SM00345">
    <property type="entry name" value="HTH_GNTR"/>
    <property type="match status" value="1"/>
</dbReference>
<dbReference type="InterPro" id="IPR036390">
    <property type="entry name" value="WH_DNA-bd_sf"/>
</dbReference>
<dbReference type="Gene3D" id="3.40.640.10">
    <property type="entry name" value="Type I PLP-dependent aspartate aminotransferase-like (Major domain)"/>
    <property type="match status" value="1"/>
</dbReference>
<keyword evidence="2" id="KW-0663">Pyridoxal phosphate</keyword>
<sequence>MRELSVELSAESDRPLYEQIYEGIKKEIIRGNLKEGERLPSTRYFAGYLEVSRSTVELAYDQLVSEGYILSEACRGYFVCDIGELCDLEESDVEKKTERMQEKTKDTVKKRQEYRYDLSPDSVDLSYFPFKEWSNITRELLLDQGDRLLMSGNPAGDENLRESIAKYLHRVRGVNCRAGQIIIGAGNEYLQMLLSQILGNRQKIAMENPTYLPAYLTFKNLGYEVTPVKLDQDGICISSLEEAGADVAYVMPSHQFPTGVVMPMRRRLQLLSWAMAGEDRYIIEDDYDSEFRYRGKPIPSLQGNDRLGKVIYLGTFSRSIAPALRVSYMVLPEKLLERYRERCGFYASTVSRILQNTLYEFMERGYFERNLNKMRRIYKKRHELLIDCLKQCEWCRDIFGEHSGLHLLVRTDPKLSEKQILEGCGKEGILIRGLSEYDITKKERGKDPVLILGYGALKEEEIPGAVDGISRILR</sequence>
<reference evidence="7" key="1">
    <citation type="journal article" date="2021" name="PeerJ">
        <title>Extensive microbial diversity within the chicken gut microbiome revealed by metagenomics and culture.</title>
        <authorList>
            <person name="Gilroy R."/>
            <person name="Ravi A."/>
            <person name="Getino M."/>
            <person name="Pursley I."/>
            <person name="Horton D.L."/>
            <person name="Alikhan N.F."/>
            <person name="Baker D."/>
            <person name="Gharbi K."/>
            <person name="Hall N."/>
            <person name="Watson M."/>
            <person name="Adriaenssens E.M."/>
            <person name="Foster-Nyarko E."/>
            <person name="Jarju S."/>
            <person name="Secka A."/>
            <person name="Antonio M."/>
            <person name="Oren A."/>
            <person name="Chaudhuri R.R."/>
            <person name="La Ragione R."/>
            <person name="Hildebrand F."/>
            <person name="Pallen M.J."/>
        </authorList>
    </citation>
    <scope>NUCLEOTIDE SEQUENCE</scope>
    <source>
        <strain evidence="7">CHK192-9172</strain>
    </source>
</reference>
<dbReference type="GO" id="GO:0030170">
    <property type="term" value="F:pyridoxal phosphate binding"/>
    <property type="evidence" value="ECO:0007669"/>
    <property type="project" value="InterPro"/>
</dbReference>
<dbReference type="PANTHER" id="PTHR46577:SF1">
    <property type="entry name" value="HTH-TYPE TRANSCRIPTIONAL REGULATORY PROTEIN GABR"/>
    <property type="match status" value="1"/>
</dbReference>
<comment type="similarity">
    <text evidence="1">In the C-terminal section; belongs to the class-I pyridoxal-phosphate-dependent aminotransferase family.</text>
</comment>
<feature type="domain" description="HTH gntR-type" evidence="6">
    <location>
        <begin position="14"/>
        <end position="82"/>
    </location>
</feature>
<accession>A0A9D2IGT7</accession>
<evidence type="ECO:0000256" key="1">
    <source>
        <dbReference type="ARBA" id="ARBA00005384"/>
    </source>
</evidence>
<keyword evidence="7" id="KW-0808">Transferase</keyword>
<dbReference type="CDD" id="cd07377">
    <property type="entry name" value="WHTH_GntR"/>
    <property type="match status" value="1"/>
</dbReference>
<dbReference type="InterPro" id="IPR004839">
    <property type="entry name" value="Aminotransferase_I/II_large"/>
</dbReference>
<dbReference type="CDD" id="cd00609">
    <property type="entry name" value="AAT_like"/>
    <property type="match status" value="1"/>
</dbReference>
<dbReference type="GO" id="GO:0008483">
    <property type="term" value="F:transaminase activity"/>
    <property type="evidence" value="ECO:0007669"/>
    <property type="project" value="UniProtKB-KW"/>
</dbReference>
<reference evidence="7" key="2">
    <citation type="submission" date="2021-04" db="EMBL/GenBank/DDBJ databases">
        <authorList>
            <person name="Gilroy R."/>
        </authorList>
    </citation>
    <scope>NUCLEOTIDE SEQUENCE</scope>
    <source>
        <strain evidence="7">CHK192-9172</strain>
    </source>
</reference>
<organism evidence="7 8">
    <name type="scientific">Candidatus Eubacterium avistercoris</name>
    <dbReference type="NCBI Taxonomy" id="2838567"/>
    <lineage>
        <taxon>Bacteria</taxon>
        <taxon>Bacillati</taxon>
        <taxon>Bacillota</taxon>
        <taxon>Clostridia</taxon>
        <taxon>Eubacteriales</taxon>
        <taxon>Eubacteriaceae</taxon>
        <taxon>Eubacterium</taxon>
    </lineage>
</organism>
<dbReference type="InterPro" id="IPR015424">
    <property type="entry name" value="PyrdxlP-dep_Trfase"/>
</dbReference>
<dbReference type="Pfam" id="PF00155">
    <property type="entry name" value="Aminotran_1_2"/>
    <property type="match status" value="1"/>
</dbReference>
<dbReference type="Gene3D" id="1.10.10.10">
    <property type="entry name" value="Winged helix-like DNA-binding domain superfamily/Winged helix DNA-binding domain"/>
    <property type="match status" value="1"/>
</dbReference>
<dbReference type="Proteomes" id="UP000824024">
    <property type="component" value="Unassembled WGS sequence"/>
</dbReference>
<name>A0A9D2IGT7_9FIRM</name>
<evidence type="ECO:0000256" key="4">
    <source>
        <dbReference type="ARBA" id="ARBA00023125"/>
    </source>
</evidence>
<dbReference type="InterPro" id="IPR051446">
    <property type="entry name" value="HTH_trans_reg/aminotransferase"/>
</dbReference>
<keyword evidence="3" id="KW-0805">Transcription regulation</keyword>